<accession>A0A2K2FQS7</accession>
<evidence type="ECO:0000256" key="5">
    <source>
        <dbReference type="ARBA" id="ARBA00022989"/>
    </source>
</evidence>
<dbReference type="AlphaFoldDB" id="A0A2K2FQS7"/>
<feature type="domain" description="ABC transmembrane type-1" evidence="8">
    <location>
        <begin position="81"/>
        <end position="298"/>
    </location>
</feature>
<dbReference type="Proteomes" id="UP000236151">
    <property type="component" value="Unassembled WGS sequence"/>
</dbReference>
<evidence type="ECO:0000313" key="10">
    <source>
        <dbReference type="Proteomes" id="UP000236151"/>
    </source>
</evidence>
<evidence type="ECO:0000256" key="1">
    <source>
        <dbReference type="ARBA" id="ARBA00004651"/>
    </source>
</evidence>
<keyword evidence="4 7" id="KW-0812">Transmembrane</keyword>
<comment type="subcellular location">
    <subcellularLocation>
        <location evidence="1 7">Cell membrane</location>
        <topology evidence="1 7">Multi-pass membrane protein</topology>
    </subcellularLocation>
</comment>
<dbReference type="EMBL" id="NIOJ01000004">
    <property type="protein sequence ID" value="PNU01122.1"/>
    <property type="molecule type" value="Genomic_DNA"/>
</dbReference>
<comment type="caution">
    <text evidence="9">The sequence shown here is derived from an EMBL/GenBank/DDBJ whole genome shotgun (WGS) entry which is preliminary data.</text>
</comment>
<keyword evidence="6 7" id="KW-0472">Membrane</keyword>
<dbReference type="Gene3D" id="1.10.3720.10">
    <property type="entry name" value="MetI-like"/>
    <property type="match status" value="1"/>
</dbReference>
<dbReference type="GO" id="GO:0055085">
    <property type="term" value="P:transmembrane transport"/>
    <property type="evidence" value="ECO:0007669"/>
    <property type="project" value="InterPro"/>
</dbReference>
<dbReference type="Pfam" id="PF00528">
    <property type="entry name" value="BPD_transp_1"/>
    <property type="match status" value="1"/>
</dbReference>
<proteinExistence type="inferred from homology"/>
<evidence type="ECO:0000256" key="4">
    <source>
        <dbReference type="ARBA" id="ARBA00022692"/>
    </source>
</evidence>
<sequence length="312" mass="35334">MAAKRDLRKNNFFMNLAKNKTLLFMLMPAVIYYFIFSYIPMIGSVVAFKRYNYTDGLFGSPWTGFDNFKFLFANGKIFKVALNTIAYNIAFIIVNQILQIASAIFLSEINSKSFKKVSQSVMFFPYFISWVIVGGFMYNFFNYDFGSLNTLLKSIGFKPVDIYSNAGIWKYIIIAINAWKNVGYGTVVYLASITGIDKELYESAEIDGAGKFAKTFFITLPLMVPQIVILILLSIGNIFRGDFDMFYQVTGNNPLLYDSTDVIDTFVVRSLLQIQDIGMSSAAGLAQSIVCFVILIVANTLVRKYQENYALF</sequence>
<dbReference type="OrthoDB" id="9785836at2"/>
<reference evidence="9 10" key="1">
    <citation type="submission" date="2017-06" db="EMBL/GenBank/DDBJ databases">
        <title>Investigating the central metabolism of Clostridium thermosuccinogenes.</title>
        <authorList>
            <person name="Koendjbiharie J.G."/>
            <person name="van Kranenburg R."/>
        </authorList>
    </citation>
    <scope>NUCLEOTIDE SEQUENCE [LARGE SCALE GENOMIC DNA]</scope>
    <source>
        <strain evidence="9 10">DSM 5806</strain>
    </source>
</reference>
<gene>
    <name evidence="9" type="ORF">CDQ84_03085</name>
</gene>
<evidence type="ECO:0000256" key="2">
    <source>
        <dbReference type="ARBA" id="ARBA00022448"/>
    </source>
</evidence>
<feature type="transmembrane region" description="Helical" evidence="7">
    <location>
        <begin position="212"/>
        <end position="239"/>
    </location>
</feature>
<feature type="transmembrane region" description="Helical" evidence="7">
    <location>
        <begin position="168"/>
        <end position="191"/>
    </location>
</feature>
<organism evidence="9 10">
    <name type="scientific">Clostridium thermosuccinogenes</name>
    <dbReference type="NCBI Taxonomy" id="84032"/>
    <lineage>
        <taxon>Bacteria</taxon>
        <taxon>Bacillati</taxon>
        <taxon>Bacillota</taxon>
        <taxon>Clostridia</taxon>
        <taxon>Eubacteriales</taxon>
        <taxon>Clostridiaceae</taxon>
        <taxon>Clostridium</taxon>
    </lineage>
</organism>
<dbReference type="PANTHER" id="PTHR43227:SF11">
    <property type="entry name" value="BLL4140 PROTEIN"/>
    <property type="match status" value="1"/>
</dbReference>
<feature type="transmembrane region" description="Helical" evidence="7">
    <location>
        <begin position="277"/>
        <end position="302"/>
    </location>
</feature>
<name>A0A2K2FQS7_9CLOT</name>
<dbReference type="CDD" id="cd06261">
    <property type="entry name" value="TM_PBP2"/>
    <property type="match status" value="1"/>
</dbReference>
<feature type="transmembrane region" description="Helical" evidence="7">
    <location>
        <begin position="85"/>
        <end position="109"/>
    </location>
</feature>
<dbReference type="PANTHER" id="PTHR43227">
    <property type="entry name" value="BLL4140 PROTEIN"/>
    <property type="match status" value="1"/>
</dbReference>
<dbReference type="InterPro" id="IPR035906">
    <property type="entry name" value="MetI-like_sf"/>
</dbReference>
<evidence type="ECO:0000256" key="7">
    <source>
        <dbReference type="RuleBase" id="RU363032"/>
    </source>
</evidence>
<dbReference type="RefSeq" id="WP_103080251.1">
    <property type="nucleotide sequence ID" value="NZ_NIOJ01000004.1"/>
</dbReference>
<evidence type="ECO:0000259" key="8">
    <source>
        <dbReference type="PROSITE" id="PS50928"/>
    </source>
</evidence>
<protein>
    <submittedName>
        <fullName evidence="9">Sugar ABC transporter permease</fullName>
    </submittedName>
</protein>
<dbReference type="GO" id="GO:0005886">
    <property type="term" value="C:plasma membrane"/>
    <property type="evidence" value="ECO:0007669"/>
    <property type="project" value="UniProtKB-SubCell"/>
</dbReference>
<evidence type="ECO:0000256" key="3">
    <source>
        <dbReference type="ARBA" id="ARBA00022475"/>
    </source>
</evidence>
<feature type="transmembrane region" description="Helical" evidence="7">
    <location>
        <begin position="21"/>
        <end position="48"/>
    </location>
</feature>
<dbReference type="KEGG" id="cthd:CDO33_06110"/>
<dbReference type="PROSITE" id="PS50928">
    <property type="entry name" value="ABC_TM1"/>
    <property type="match status" value="1"/>
</dbReference>
<keyword evidence="2 7" id="KW-0813">Transport</keyword>
<comment type="similarity">
    <text evidence="7">Belongs to the binding-protein-dependent transport system permease family.</text>
</comment>
<dbReference type="InterPro" id="IPR050809">
    <property type="entry name" value="UgpAE/MalFG_permease"/>
</dbReference>
<feature type="transmembrane region" description="Helical" evidence="7">
    <location>
        <begin position="121"/>
        <end position="141"/>
    </location>
</feature>
<keyword evidence="3" id="KW-1003">Cell membrane</keyword>
<evidence type="ECO:0000313" key="9">
    <source>
        <dbReference type="EMBL" id="PNU01122.1"/>
    </source>
</evidence>
<evidence type="ECO:0000256" key="6">
    <source>
        <dbReference type="ARBA" id="ARBA00023136"/>
    </source>
</evidence>
<keyword evidence="10" id="KW-1185">Reference proteome</keyword>
<keyword evidence="5 7" id="KW-1133">Transmembrane helix</keyword>
<dbReference type="InterPro" id="IPR000515">
    <property type="entry name" value="MetI-like"/>
</dbReference>
<dbReference type="SUPFAM" id="SSF161098">
    <property type="entry name" value="MetI-like"/>
    <property type="match status" value="1"/>
</dbReference>